<dbReference type="AlphaFoldDB" id="A0A367YX40"/>
<evidence type="ECO:0000313" key="1">
    <source>
        <dbReference type="EMBL" id="RCK70079.1"/>
    </source>
</evidence>
<reference evidence="1 2" key="1">
    <citation type="submission" date="2018-07" db="EMBL/GenBank/DDBJ databases">
        <title>Desertimonas flava gen. nov. sp. nov.</title>
        <authorList>
            <person name="Liu S."/>
        </authorList>
    </citation>
    <scope>NUCLEOTIDE SEQUENCE [LARGE SCALE GENOMIC DNA]</scope>
    <source>
        <strain evidence="1 2">16Sb5-5</strain>
    </source>
</reference>
<dbReference type="Pfam" id="PF01547">
    <property type="entry name" value="SBP_bac_1"/>
    <property type="match status" value="1"/>
</dbReference>
<dbReference type="InterPro" id="IPR006059">
    <property type="entry name" value="SBP"/>
</dbReference>
<dbReference type="RefSeq" id="WP_114126265.1">
    <property type="nucleotide sequence ID" value="NZ_QOUI01000004.1"/>
</dbReference>
<dbReference type="PROSITE" id="PS51318">
    <property type="entry name" value="TAT"/>
    <property type="match status" value="1"/>
</dbReference>
<proteinExistence type="predicted"/>
<dbReference type="SUPFAM" id="SSF53850">
    <property type="entry name" value="Periplasmic binding protein-like II"/>
    <property type="match status" value="1"/>
</dbReference>
<dbReference type="EMBL" id="QOUI01000004">
    <property type="protein sequence ID" value="RCK70079.1"/>
    <property type="molecule type" value="Genomic_DNA"/>
</dbReference>
<dbReference type="InterPro" id="IPR050490">
    <property type="entry name" value="Bact_solute-bd_prot1"/>
</dbReference>
<dbReference type="PANTHER" id="PTHR43649:SF30">
    <property type="entry name" value="ABC TRANSPORTER SUBSTRATE-BINDING PROTEIN"/>
    <property type="match status" value="1"/>
</dbReference>
<dbReference type="Gene3D" id="3.40.190.10">
    <property type="entry name" value="Periplasmic binding protein-like II"/>
    <property type="match status" value="2"/>
</dbReference>
<comment type="caution">
    <text evidence="1">The sequence shown here is derived from an EMBL/GenBank/DDBJ whole genome shotgun (WGS) entry which is preliminary data.</text>
</comment>
<protein>
    <submittedName>
        <fullName evidence="1">Extracellular solute-binding protein</fullName>
    </submittedName>
</protein>
<evidence type="ECO:0000313" key="2">
    <source>
        <dbReference type="Proteomes" id="UP000252770"/>
    </source>
</evidence>
<accession>A0A367YX40</accession>
<dbReference type="Proteomes" id="UP000252770">
    <property type="component" value="Unassembled WGS sequence"/>
</dbReference>
<dbReference type="InterPro" id="IPR006311">
    <property type="entry name" value="TAT_signal"/>
</dbReference>
<sequence>MTQLSPTRRGFLSLLGAAGAAGALTACSGGGQGGGPTEIRFAYWGNDTRQRLTEQAVEVFHSRHPDIRVKAELGQFQGYFDKLATQTAANDMPDVFQMNEKYLAEYAQRGALLDLSELDTTRFSPGTKEAGMSEGALYGVNAGVNAPTMMTNPRVFEEAGVELPDDTTWTWDDLRATSAAITEATGGTRHGLGSMAGNDAAFHVYLRQRGASLYTDRAVGFPVELLESWFADNLRLQDEGCVPPAAAANENGAKSIDEQAFANGGYAVAADYSNLVTQLEDISGEDLRLLRYPSTTGRAAEGGLWLRASMFWSASARTRQSAAVLTFIDFLANSTACGEVLLAERGLPANADVLAHVADRLTASDLKAVAYLEAIEPELGPTPPLQPVGGGEFPNVLSRYADEVMFGRMPPAAAATQLVAEIEASLAG</sequence>
<keyword evidence="2" id="KW-1185">Reference proteome</keyword>
<dbReference type="PANTHER" id="PTHR43649">
    <property type="entry name" value="ARABINOSE-BINDING PROTEIN-RELATED"/>
    <property type="match status" value="1"/>
</dbReference>
<gene>
    <name evidence="1" type="ORF">DT076_08785</name>
</gene>
<name>A0A367YX40_9ACTN</name>
<organism evidence="1 2">
    <name type="scientific">Desertihabitans brevis</name>
    <dbReference type="NCBI Taxonomy" id="2268447"/>
    <lineage>
        <taxon>Bacteria</taxon>
        <taxon>Bacillati</taxon>
        <taxon>Actinomycetota</taxon>
        <taxon>Actinomycetes</taxon>
        <taxon>Propionibacteriales</taxon>
        <taxon>Propionibacteriaceae</taxon>
        <taxon>Desertihabitans</taxon>
    </lineage>
</organism>